<evidence type="ECO:0000256" key="1">
    <source>
        <dbReference type="ARBA" id="ARBA00006611"/>
    </source>
</evidence>
<dbReference type="Proteomes" id="UP000193925">
    <property type="component" value="Chromosome AFERRI"/>
</dbReference>
<dbReference type="GO" id="GO:0005524">
    <property type="term" value="F:ATP binding"/>
    <property type="evidence" value="ECO:0007669"/>
    <property type="project" value="InterPro"/>
</dbReference>
<dbReference type="PANTHER" id="PTHR30486">
    <property type="entry name" value="TWITCHING MOTILITY PROTEIN PILT"/>
    <property type="match status" value="1"/>
</dbReference>
<sequence length="376" mass="41594">MSVLDDLLILMVEKNGSDLYLTVGSPPVMKIDGRAVSLGTEMLKPSQVLNLAKEILGMERLQEFQQEKEINMAISASGIGRFRVNGFFQRGELSFVLRAIKTQIPSLEQLRLPPILKNLAMASRGLVLFVGATGSGKSTSLASMIQYRNQNAAGHILTIEDPIEFLHKNAMSIVNQREVGIDTLNYERALENALREAPDVILIGEVRSRDTMDHAMAYAETGHLCMSTLHANNANQAIERIINFFPEDRKKQLLMDLSLNLRAVVSQRLLPIKGQGGRVAAIEVLINTPAIADLIYKGEVGLLKDAMARTNDVGMQTFDQSLRQLFMDGLVEYEDALRGADSQNDLRLAIKQECMRRGVEDPGASTSAEGQWRIQS</sequence>
<reference evidence="6 8" key="4">
    <citation type="submission" date="2017-03" db="EMBL/GenBank/DDBJ databases">
        <authorList>
            <person name="Regsiter A."/>
            <person name="William W."/>
        </authorList>
    </citation>
    <scope>NUCLEOTIDE SEQUENCE [LARGE SCALE GENOMIC DNA]</scope>
    <source>
        <strain evidence="6">PRJEB5721</strain>
    </source>
</reference>
<evidence type="ECO:0000313" key="3">
    <source>
        <dbReference type="EMBL" id="CDQ08797.1"/>
    </source>
</evidence>
<dbReference type="InterPro" id="IPR050921">
    <property type="entry name" value="T4SS_GSP_E_ATPase"/>
</dbReference>
<name>A0A060UJB1_9PROT</name>
<reference evidence="5 9" key="5">
    <citation type="submission" date="2020-07" db="EMBL/GenBank/DDBJ databases">
        <title>Complete genome sequence analysis of Acidithiobacillus ferrivorans XJFY6S-08 reveals extreme environmental adaptation to alpine acid mine drainage.</title>
        <authorList>
            <person name="Yan L."/>
            <person name="Ni Y."/>
        </authorList>
    </citation>
    <scope>NUCLEOTIDE SEQUENCE [LARGE SCALE GENOMIC DNA]</scope>
    <source>
        <strain evidence="5 9">XJFY6S-08</strain>
    </source>
</reference>
<dbReference type="CDD" id="cd01131">
    <property type="entry name" value="PilT"/>
    <property type="match status" value="1"/>
</dbReference>
<dbReference type="PANTHER" id="PTHR30486:SF12">
    <property type="entry name" value="TYPE IV PILUS ATPASE PILU"/>
    <property type="match status" value="1"/>
</dbReference>
<reference evidence="4 7" key="3">
    <citation type="submission" date="2016-07" db="EMBL/GenBank/DDBJ databases">
        <title>Draft genome of a psychrotolerant acidophile Acidithiobacillus ferrivorans strain YL15.</title>
        <authorList>
            <person name="Peng T."/>
            <person name="Ma L."/>
            <person name="Nan M."/>
            <person name="An N."/>
            <person name="Wang M."/>
            <person name="Qiu G."/>
            <person name="Zeng W."/>
        </authorList>
    </citation>
    <scope>NUCLEOTIDE SEQUENCE [LARGE SCALE GENOMIC DNA]</scope>
    <source>
        <strain evidence="4 7">YL15</strain>
    </source>
</reference>
<dbReference type="EMBL" id="CCCS020000002">
    <property type="protein sequence ID" value="CDQ08797.1"/>
    <property type="molecule type" value="Genomic_DNA"/>
</dbReference>
<dbReference type="Proteomes" id="UP000093129">
    <property type="component" value="Unassembled WGS sequence"/>
</dbReference>
<dbReference type="InterPro" id="IPR027417">
    <property type="entry name" value="P-loop_NTPase"/>
</dbReference>
<reference evidence="3" key="1">
    <citation type="submission" date="2014-03" db="EMBL/GenBank/DDBJ databases">
        <authorList>
            <person name="Genoscope - CEA"/>
        </authorList>
    </citation>
    <scope>NUCLEOTIDE SEQUENCE [LARGE SCALE GENOMIC DNA]</scope>
    <source>
        <strain evidence="3">CF27</strain>
    </source>
</reference>
<organism evidence="3">
    <name type="scientific">Acidithiobacillus ferrivorans</name>
    <dbReference type="NCBI Taxonomy" id="160808"/>
    <lineage>
        <taxon>Bacteria</taxon>
        <taxon>Pseudomonadati</taxon>
        <taxon>Pseudomonadota</taxon>
        <taxon>Acidithiobacillia</taxon>
        <taxon>Acidithiobacillales</taxon>
        <taxon>Acidithiobacillaceae</taxon>
        <taxon>Acidithiobacillus</taxon>
    </lineage>
</organism>
<dbReference type="Gene3D" id="3.40.50.300">
    <property type="entry name" value="P-loop containing nucleotide triphosphate hydrolases"/>
    <property type="match status" value="1"/>
</dbReference>
<dbReference type="EMBL" id="LT841305">
    <property type="protein sequence ID" value="SMH66998.1"/>
    <property type="molecule type" value="Genomic_DNA"/>
</dbReference>
<dbReference type="InterPro" id="IPR006321">
    <property type="entry name" value="PilT/PilU"/>
</dbReference>
<evidence type="ECO:0000313" key="6">
    <source>
        <dbReference type="EMBL" id="SMH66998.1"/>
    </source>
</evidence>
<dbReference type="EMBL" id="CP059488">
    <property type="protein sequence ID" value="QQD72437.1"/>
    <property type="molecule type" value="Genomic_DNA"/>
</dbReference>
<evidence type="ECO:0000313" key="7">
    <source>
        <dbReference type="Proteomes" id="UP000093129"/>
    </source>
</evidence>
<gene>
    <name evidence="3" type="primary">pilU</name>
    <name evidence="6" type="synonym">pilT</name>
    <name evidence="3" type="ORF">AFERRI_100232</name>
    <name evidence="6" type="ORF">AFERRI_50199</name>
    <name evidence="4" type="ORF">BBC27_06400</name>
    <name evidence="5" type="ORF">H2515_13810</name>
</gene>
<evidence type="ECO:0000313" key="8">
    <source>
        <dbReference type="Proteomes" id="UP000193925"/>
    </source>
</evidence>
<dbReference type="EMBL" id="MASQ01000048">
    <property type="protein sequence ID" value="OCB03764.1"/>
    <property type="molecule type" value="Genomic_DNA"/>
</dbReference>
<dbReference type="InterPro" id="IPR001482">
    <property type="entry name" value="T2SS/T4SS_dom"/>
</dbReference>
<dbReference type="RefSeq" id="WP_035190953.1">
    <property type="nucleotide sequence ID" value="NZ_CCCS020000002.1"/>
</dbReference>
<dbReference type="Proteomes" id="UP000595420">
    <property type="component" value="Chromosome"/>
</dbReference>
<evidence type="ECO:0000313" key="5">
    <source>
        <dbReference type="EMBL" id="QQD72437.1"/>
    </source>
</evidence>
<accession>A0A060UJB1</accession>
<feature type="domain" description="Bacterial type II secretion system protein E" evidence="2">
    <location>
        <begin position="66"/>
        <end position="271"/>
    </location>
</feature>
<dbReference type="GO" id="GO:0016887">
    <property type="term" value="F:ATP hydrolysis activity"/>
    <property type="evidence" value="ECO:0007669"/>
    <property type="project" value="InterPro"/>
</dbReference>
<evidence type="ECO:0000259" key="2">
    <source>
        <dbReference type="Pfam" id="PF00437"/>
    </source>
</evidence>
<evidence type="ECO:0000313" key="4">
    <source>
        <dbReference type="EMBL" id="OCB03764.1"/>
    </source>
</evidence>
<protein>
    <submittedName>
        <fullName evidence="5">PilT/PilU family type 4a pilus ATPase</fullName>
    </submittedName>
    <submittedName>
        <fullName evidence="3">PilU protein (Twitching motility protein PilU)</fullName>
    </submittedName>
    <submittedName>
        <fullName evidence="6">Twitching mobility protein</fullName>
    </submittedName>
    <submittedName>
        <fullName evidence="4">Type IV pili twitching motility protein PilT</fullName>
    </submittedName>
</protein>
<comment type="similarity">
    <text evidence="1">Belongs to the GSP E family.</text>
</comment>
<proteinExistence type="inferred from homology"/>
<keyword evidence="8" id="KW-1185">Reference proteome</keyword>
<reference evidence="3" key="2">
    <citation type="submission" date="2014-07" db="EMBL/GenBank/DDBJ databases">
        <title>Initial genome analysis of the psychrotolerant acidophile Acidithiobacillus ferrivorans CF27: insights into iron and sulfur oxidation pathways and into biofilm formation.</title>
        <authorList>
            <person name="Talla E."/>
            <person name="Hedrich S."/>
            <person name="Mangenot S."/>
            <person name="Ji B."/>
            <person name="Johnson D.B."/>
            <person name="Barbe V."/>
            <person name="Bonnefoy V."/>
        </authorList>
    </citation>
    <scope>NUCLEOTIDE SEQUENCE [LARGE SCALE GENOMIC DNA]</scope>
    <source>
        <strain evidence="3">CF27</strain>
    </source>
</reference>
<evidence type="ECO:0000313" key="9">
    <source>
        <dbReference type="Proteomes" id="UP000595420"/>
    </source>
</evidence>
<dbReference type="Gene3D" id="3.30.450.90">
    <property type="match status" value="1"/>
</dbReference>
<dbReference type="NCBIfam" id="TIGR01420">
    <property type="entry name" value="pilT_fam"/>
    <property type="match status" value="1"/>
</dbReference>
<dbReference type="AlphaFoldDB" id="A0A060UJB1"/>
<dbReference type="Pfam" id="PF00437">
    <property type="entry name" value="T2SSE"/>
    <property type="match status" value="1"/>
</dbReference>
<dbReference type="SUPFAM" id="SSF52540">
    <property type="entry name" value="P-loop containing nucleoside triphosphate hydrolases"/>
    <property type="match status" value="1"/>
</dbReference>